<keyword evidence="2" id="KW-1185">Reference proteome</keyword>
<comment type="caution">
    <text evidence="1">The sequence shown here is derived from an EMBL/GenBank/DDBJ whole genome shotgun (WGS) entry which is preliminary data.</text>
</comment>
<reference evidence="2" key="1">
    <citation type="journal article" date="2019" name="Int. J. Syst. Evol. Microbiol.">
        <title>The Global Catalogue of Microorganisms (GCM) 10K type strain sequencing project: providing services to taxonomists for standard genome sequencing and annotation.</title>
        <authorList>
            <consortium name="The Broad Institute Genomics Platform"/>
            <consortium name="The Broad Institute Genome Sequencing Center for Infectious Disease"/>
            <person name="Wu L."/>
            <person name="Ma J."/>
        </authorList>
    </citation>
    <scope>NUCLEOTIDE SEQUENCE [LARGE SCALE GENOMIC DNA]</scope>
    <source>
        <strain evidence="2">CCUG 56042</strain>
    </source>
</reference>
<sequence length="74" mass="8206">MVPNVLKLDRAECREGQPDSFQMRVRSSAGHIANDPHSDGDCPFLGRLGEAANVKGYWTSALNHMAVSVPRRVW</sequence>
<dbReference type="RefSeq" id="WP_377709033.1">
    <property type="nucleotide sequence ID" value="NZ_JBHSMP010000006.1"/>
</dbReference>
<name>A0ABW0J3F2_9BURK</name>
<protein>
    <submittedName>
        <fullName evidence="1">Uncharacterized protein</fullName>
    </submittedName>
</protein>
<evidence type="ECO:0000313" key="2">
    <source>
        <dbReference type="Proteomes" id="UP001596103"/>
    </source>
</evidence>
<proteinExistence type="predicted"/>
<organism evidence="1 2">
    <name type="scientific">Paraburkholderia denitrificans</name>
    <dbReference type="NCBI Taxonomy" id="694025"/>
    <lineage>
        <taxon>Bacteria</taxon>
        <taxon>Pseudomonadati</taxon>
        <taxon>Pseudomonadota</taxon>
        <taxon>Betaproteobacteria</taxon>
        <taxon>Burkholderiales</taxon>
        <taxon>Burkholderiaceae</taxon>
        <taxon>Paraburkholderia</taxon>
    </lineage>
</organism>
<accession>A0ABW0J3F2</accession>
<dbReference type="Proteomes" id="UP001596103">
    <property type="component" value="Unassembled WGS sequence"/>
</dbReference>
<gene>
    <name evidence="1" type="ORF">ACFPTO_01785</name>
</gene>
<dbReference type="EMBL" id="JBHSMP010000006">
    <property type="protein sequence ID" value="MFC5427546.1"/>
    <property type="molecule type" value="Genomic_DNA"/>
</dbReference>
<evidence type="ECO:0000313" key="1">
    <source>
        <dbReference type="EMBL" id="MFC5427546.1"/>
    </source>
</evidence>
<feature type="non-terminal residue" evidence="1">
    <location>
        <position position="74"/>
    </location>
</feature>